<evidence type="ECO:0000313" key="1">
    <source>
        <dbReference type="EMBL" id="MDJ1481884.1"/>
    </source>
</evidence>
<sequence length="317" mass="38041">MEQDKKDALLKVRYEVQKQYREELHTQLVKEYYNSEGYWALLREHLRLLLPTRFFILYGYSGFVGQANRMLFRYFGHEHDILPIPLNEDGIFTEEEFILNQQKIDSNDQLLGLIYLSQEKWLQKFNFEILIESIDVFFRSLWDTEDRLQYCNNWFFTWKERELLYEKNISEYAKKLLGFIEIRKGIFEVSIQKDQRQLKKKVDYYEDLIDLFNSRQDGKKVLTHLESMHFIERNSNGEVRLVRDFVGTNEGIFIGALVIALDEARIYFRAKVKLSNAVIVFNRYFGSPLKETYAKELIRRVEASAYVYYSENPTLIP</sequence>
<protein>
    <submittedName>
        <fullName evidence="1">Uncharacterized protein</fullName>
    </submittedName>
</protein>
<dbReference type="RefSeq" id="WP_313980275.1">
    <property type="nucleotide sequence ID" value="NZ_JASJOS010000006.1"/>
</dbReference>
<comment type="caution">
    <text evidence="1">The sequence shown here is derived from an EMBL/GenBank/DDBJ whole genome shotgun (WGS) entry which is preliminary data.</text>
</comment>
<accession>A0AAE3QS71</accession>
<name>A0AAE3QS71_9BACT</name>
<dbReference type="AlphaFoldDB" id="A0AAE3QS71"/>
<organism evidence="1 2">
    <name type="scientific">Xanthocytophaga flava</name>
    <dbReference type="NCBI Taxonomy" id="3048013"/>
    <lineage>
        <taxon>Bacteria</taxon>
        <taxon>Pseudomonadati</taxon>
        <taxon>Bacteroidota</taxon>
        <taxon>Cytophagia</taxon>
        <taxon>Cytophagales</taxon>
        <taxon>Rhodocytophagaceae</taxon>
        <taxon>Xanthocytophaga</taxon>
    </lineage>
</organism>
<evidence type="ECO:0000313" key="2">
    <source>
        <dbReference type="Proteomes" id="UP001241110"/>
    </source>
</evidence>
<gene>
    <name evidence="1" type="ORF">QNI16_15390</name>
</gene>
<dbReference type="EMBL" id="JASJOS010000006">
    <property type="protein sequence ID" value="MDJ1481884.1"/>
    <property type="molecule type" value="Genomic_DNA"/>
</dbReference>
<proteinExistence type="predicted"/>
<dbReference type="Proteomes" id="UP001241110">
    <property type="component" value="Unassembled WGS sequence"/>
</dbReference>
<reference evidence="1" key="1">
    <citation type="submission" date="2023-05" db="EMBL/GenBank/DDBJ databases">
        <authorList>
            <person name="Zhang X."/>
        </authorList>
    </citation>
    <scope>NUCLEOTIDE SEQUENCE</scope>
    <source>
        <strain evidence="1">YF14B1</strain>
    </source>
</reference>